<keyword evidence="1" id="KW-1015">Disulfide bond</keyword>
<dbReference type="PROSITE" id="PS01180">
    <property type="entry name" value="CUB"/>
    <property type="match status" value="1"/>
</dbReference>
<dbReference type="Pfam" id="PF00431">
    <property type="entry name" value="CUB"/>
    <property type="match status" value="1"/>
</dbReference>
<evidence type="ECO:0000313" key="4">
    <source>
        <dbReference type="Proteomes" id="UP000887578"/>
    </source>
</evidence>
<dbReference type="InterPro" id="IPR035914">
    <property type="entry name" value="Sperma_CUB_dom_sf"/>
</dbReference>
<proteinExistence type="predicted"/>
<reference evidence="5" key="1">
    <citation type="submission" date="2022-11" db="UniProtKB">
        <authorList>
            <consortium name="WormBaseParasite"/>
        </authorList>
    </citation>
    <scope>IDENTIFICATION</scope>
</reference>
<dbReference type="AlphaFoldDB" id="A0A914QTH5"/>
<protein>
    <submittedName>
        <fullName evidence="5">CUB domain-containing protein</fullName>
    </submittedName>
</protein>
<evidence type="ECO:0000313" key="5">
    <source>
        <dbReference type="WBParaSite" id="PDA_v2.g7201.t1"/>
    </source>
</evidence>
<organism evidence="4 5">
    <name type="scientific">Panagrolaimus davidi</name>
    <dbReference type="NCBI Taxonomy" id="227884"/>
    <lineage>
        <taxon>Eukaryota</taxon>
        <taxon>Metazoa</taxon>
        <taxon>Ecdysozoa</taxon>
        <taxon>Nematoda</taxon>
        <taxon>Chromadorea</taxon>
        <taxon>Rhabditida</taxon>
        <taxon>Tylenchina</taxon>
        <taxon>Panagrolaimomorpha</taxon>
        <taxon>Panagrolaimoidea</taxon>
        <taxon>Panagrolaimidae</taxon>
        <taxon>Panagrolaimus</taxon>
    </lineage>
</organism>
<feature type="domain" description="CUB" evidence="3">
    <location>
        <begin position="61"/>
        <end position="161"/>
    </location>
</feature>
<evidence type="ECO:0000256" key="1">
    <source>
        <dbReference type="ARBA" id="ARBA00023157"/>
    </source>
</evidence>
<comment type="caution">
    <text evidence="2">Lacks conserved residue(s) required for the propagation of feature annotation.</text>
</comment>
<keyword evidence="4" id="KW-1185">Reference proteome</keyword>
<name>A0A914QTH5_9BILA</name>
<dbReference type="Proteomes" id="UP000887578">
    <property type="component" value="Unplaced"/>
</dbReference>
<evidence type="ECO:0000259" key="3">
    <source>
        <dbReference type="PROSITE" id="PS01180"/>
    </source>
</evidence>
<dbReference type="WBParaSite" id="PDA_v2.g7201.t1">
    <property type="protein sequence ID" value="PDA_v2.g7201.t1"/>
    <property type="gene ID" value="PDA_v2.g7201"/>
</dbReference>
<evidence type="ECO:0000256" key="2">
    <source>
        <dbReference type="PROSITE-ProRule" id="PRU00059"/>
    </source>
</evidence>
<dbReference type="SUPFAM" id="SSF49854">
    <property type="entry name" value="Spermadhesin, CUB domain"/>
    <property type="match status" value="1"/>
</dbReference>
<dbReference type="Gene3D" id="2.60.120.290">
    <property type="entry name" value="Spermadhesin, CUB domain"/>
    <property type="match status" value="1"/>
</dbReference>
<sequence length="212" mass="23940">MANKKIVQSFVGKPDTYVSDVFYFPGSEIYELYYNQTWNPREFSILISAFKITDKNLTQKCQSATNGNVSIISNKDFPNGYKSFENCNYPINVPTNSAIFLEIIDYYLEKNGDKLEIKSGNITENLSTNYLITDKASNPIINFNSDGNIEQIGFILTAKILACECSALEVIIPCNESFTLTAMKESSQYCDGMQCKYTVNLHVFNIDMIPIP</sequence>
<dbReference type="InterPro" id="IPR000859">
    <property type="entry name" value="CUB_dom"/>
</dbReference>
<accession>A0A914QTH5</accession>